<dbReference type="Proteomes" id="UP001057402">
    <property type="component" value="Chromosome 11"/>
</dbReference>
<accession>A0ACB9LN71</accession>
<reference evidence="2" key="1">
    <citation type="journal article" date="2023" name="Front. Plant Sci.">
        <title>Chromosomal-level genome assembly of Melastoma candidum provides insights into trichome evolution.</title>
        <authorList>
            <person name="Zhong Y."/>
            <person name="Wu W."/>
            <person name="Sun C."/>
            <person name="Zou P."/>
            <person name="Liu Y."/>
            <person name="Dai S."/>
            <person name="Zhou R."/>
        </authorList>
    </citation>
    <scope>NUCLEOTIDE SEQUENCE [LARGE SCALE GENOMIC DNA]</scope>
</reference>
<dbReference type="EMBL" id="CM042890">
    <property type="protein sequence ID" value="KAI4312372.1"/>
    <property type="molecule type" value="Genomic_DNA"/>
</dbReference>
<name>A0ACB9LN71_9MYRT</name>
<proteinExistence type="predicted"/>
<gene>
    <name evidence="1" type="ORF">MLD38_037186</name>
</gene>
<sequence>MNVARMRTLRPLAILVFAVFCRAVVSQQYLDVYCNESGKYTAFGNYQNNLNRLLLQRLYFDGGISGFNETTLGDPPDIVYGLFLCRGDVSVDACQNCMSNATTEILQLCPGNMEAIIWYDDCLVRYSNRSFFSVMESSPALMLANATNTTNPDGFGAAVTAAFRNVTEAAISSSNLYATLNSSWMLMTLFTLVQCTPDLSKSDCRICLNVAVTTLDTISSVNPGGGVLLPSCNVRYETYDFVNSRAPATATHNSTNGTTNSTNGTTNSTNVMTGSTGNKASFASGWIMAIAITGVGMFLVAITVGLCIYRKQSFKGNEDRDNNSEVQLLDLGNGIGGHTSNDDLQGENTLSSQVQMRLSVICAATGDFSEENKLGQGGFGPVYKGVLVDGKEIAVKRLSRASCQGLIELKNEVDLIARLQHRNLVRLLGFCLEQHEMMLVYEFMPNKSLDFFLFDQSKSGSLDWKKRFSIIGGISRGLLYLHEDSRLRIIHRDLKASNILLDHEMNPKISDFGMARIFGVNQDEAATNRVVGT</sequence>
<protein>
    <submittedName>
        <fullName evidence="1">Uncharacterized protein</fullName>
    </submittedName>
</protein>
<organism evidence="1 2">
    <name type="scientific">Melastoma candidum</name>
    <dbReference type="NCBI Taxonomy" id="119954"/>
    <lineage>
        <taxon>Eukaryota</taxon>
        <taxon>Viridiplantae</taxon>
        <taxon>Streptophyta</taxon>
        <taxon>Embryophyta</taxon>
        <taxon>Tracheophyta</taxon>
        <taxon>Spermatophyta</taxon>
        <taxon>Magnoliopsida</taxon>
        <taxon>eudicotyledons</taxon>
        <taxon>Gunneridae</taxon>
        <taxon>Pentapetalae</taxon>
        <taxon>rosids</taxon>
        <taxon>malvids</taxon>
        <taxon>Myrtales</taxon>
        <taxon>Melastomataceae</taxon>
        <taxon>Melastomatoideae</taxon>
        <taxon>Melastomateae</taxon>
        <taxon>Melastoma</taxon>
    </lineage>
</organism>
<keyword evidence="2" id="KW-1185">Reference proteome</keyword>
<evidence type="ECO:0000313" key="1">
    <source>
        <dbReference type="EMBL" id="KAI4312372.1"/>
    </source>
</evidence>
<evidence type="ECO:0000313" key="2">
    <source>
        <dbReference type="Proteomes" id="UP001057402"/>
    </source>
</evidence>
<comment type="caution">
    <text evidence="1">The sequence shown here is derived from an EMBL/GenBank/DDBJ whole genome shotgun (WGS) entry which is preliminary data.</text>
</comment>